<feature type="non-terminal residue" evidence="2">
    <location>
        <position position="76"/>
    </location>
</feature>
<keyword evidence="1" id="KW-0472">Membrane</keyword>
<name>A0A164DR64_9CRUS</name>
<evidence type="ECO:0000313" key="2">
    <source>
        <dbReference type="EMBL" id="KZR96036.1"/>
    </source>
</evidence>
<proteinExistence type="predicted"/>
<protein>
    <submittedName>
        <fullName evidence="2">Uncharacterized protein</fullName>
    </submittedName>
</protein>
<keyword evidence="1" id="KW-0812">Transmembrane</keyword>
<dbReference type="EMBL" id="LRGB01026353">
    <property type="protein sequence ID" value="KZR96036.1"/>
    <property type="molecule type" value="Genomic_DNA"/>
</dbReference>
<gene>
    <name evidence="2" type="ORF">APZ42_009857</name>
</gene>
<evidence type="ECO:0000313" key="3">
    <source>
        <dbReference type="Proteomes" id="UP000076858"/>
    </source>
</evidence>
<organism evidence="2 3">
    <name type="scientific">Daphnia magna</name>
    <dbReference type="NCBI Taxonomy" id="35525"/>
    <lineage>
        <taxon>Eukaryota</taxon>
        <taxon>Metazoa</taxon>
        <taxon>Ecdysozoa</taxon>
        <taxon>Arthropoda</taxon>
        <taxon>Crustacea</taxon>
        <taxon>Branchiopoda</taxon>
        <taxon>Diplostraca</taxon>
        <taxon>Cladocera</taxon>
        <taxon>Anomopoda</taxon>
        <taxon>Daphniidae</taxon>
        <taxon>Daphnia</taxon>
    </lineage>
</organism>
<accession>A0A164DR64</accession>
<keyword evidence="1" id="KW-1133">Transmembrane helix</keyword>
<keyword evidence="3" id="KW-1185">Reference proteome</keyword>
<dbReference type="AlphaFoldDB" id="A0A164DR64"/>
<feature type="transmembrane region" description="Helical" evidence="1">
    <location>
        <begin position="28"/>
        <end position="49"/>
    </location>
</feature>
<comment type="caution">
    <text evidence="2">The sequence shown here is derived from an EMBL/GenBank/DDBJ whole genome shotgun (WGS) entry which is preliminary data.</text>
</comment>
<evidence type="ECO:0000256" key="1">
    <source>
        <dbReference type="SAM" id="Phobius"/>
    </source>
</evidence>
<reference evidence="2 3" key="1">
    <citation type="submission" date="2016-03" db="EMBL/GenBank/DDBJ databases">
        <title>EvidentialGene: Evidence-directed Construction of Genes on Genomes.</title>
        <authorList>
            <person name="Gilbert D.G."/>
            <person name="Choi J.-H."/>
            <person name="Mockaitis K."/>
            <person name="Colbourne J."/>
            <person name="Pfrender M."/>
        </authorList>
    </citation>
    <scope>NUCLEOTIDE SEQUENCE [LARGE SCALE GENOMIC DNA]</scope>
    <source>
        <strain evidence="2 3">Xinb3</strain>
        <tissue evidence="2">Complete organism</tissue>
    </source>
</reference>
<dbReference type="Proteomes" id="UP000076858">
    <property type="component" value="Unassembled WGS sequence"/>
</dbReference>
<feature type="non-terminal residue" evidence="2">
    <location>
        <position position="1"/>
    </location>
</feature>
<sequence length="76" mass="7371">IFWGRPLSVSFFIGTSGTCSSVKDAASVAVVVAIVVVDGSAVDVVSVVVDGNVGSVLGVVGLVVVVVGSVVVVVAV</sequence>
<feature type="transmembrane region" description="Helical" evidence="1">
    <location>
        <begin position="55"/>
        <end position="75"/>
    </location>
</feature>